<sequence length="196" mass="22114">MHTLYDGCLLEPAGVRVEGADVYITTCRSCREELRKDRAQPPRFSLANDLWLGAVPEELQILTIPEQLLIAQLFPRVYIFKLYPKTPGYRPASATLQRGMRGTVSTYELHGQGVADMVDGGLLPRLPSVLASVISVTFMGIGPLPKQWLRAMFRVRRPVVANALRLLQRQHRHYGNIIVSEERLRALPEDDVPDEL</sequence>
<evidence type="ECO:0000313" key="2">
    <source>
        <dbReference type="EMBL" id="RDX40380.1"/>
    </source>
</evidence>
<organism evidence="2 3">
    <name type="scientific">Lentinus brumalis</name>
    <dbReference type="NCBI Taxonomy" id="2498619"/>
    <lineage>
        <taxon>Eukaryota</taxon>
        <taxon>Fungi</taxon>
        <taxon>Dikarya</taxon>
        <taxon>Basidiomycota</taxon>
        <taxon>Agaricomycotina</taxon>
        <taxon>Agaricomycetes</taxon>
        <taxon>Polyporales</taxon>
        <taxon>Polyporaceae</taxon>
        <taxon>Lentinus</taxon>
    </lineage>
</organism>
<dbReference type="STRING" id="139420.A0A371CJD7"/>
<reference evidence="2 3" key="1">
    <citation type="journal article" date="2018" name="Biotechnol. Biofuels">
        <title>Integrative visual omics of the white-rot fungus Polyporus brumalis exposes the biotechnological potential of its oxidative enzymes for delignifying raw plant biomass.</title>
        <authorList>
            <person name="Miyauchi S."/>
            <person name="Rancon A."/>
            <person name="Drula E."/>
            <person name="Hage H."/>
            <person name="Chaduli D."/>
            <person name="Favel A."/>
            <person name="Grisel S."/>
            <person name="Henrissat B."/>
            <person name="Herpoel-Gimbert I."/>
            <person name="Ruiz-Duenas F.J."/>
            <person name="Chevret D."/>
            <person name="Hainaut M."/>
            <person name="Lin J."/>
            <person name="Wang M."/>
            <person name="Pangilinan J."/>
            <person name="Lipzen A."/>
            <person name="Lesage-Meessen L."/>
            <person name="Navarro D."/>
            <person name="Riley R."/>
            <person name="Grigoriev I.V."/>
            <person name="Zhou S."/>
            <person name="Raouche S."/>
            <person name="Rosso M.N."/>
        </authorList>
    </citation>
    <scope>NUCLEOTIDE SEQUENCE [LARGE SCALE GENOMIC DNA]</scope>
    <source>
        <strain evidence="2 3">BRFM 1820</strain>
    </source>
</reference>
<proteinExistence type="predicted"/>
<dbReference type="InterPro" id="IPR046700">
    <property type="entry name" value="DUF6570"/>
</dbReference>
<evidence type="ECO:0000313" key="3">
    <source>
        <dbReference type="Proteomes" id="UP000256964"/>
    </source>
</evidence>
<name>A0A371CJD7_9APHY</name>
<dbReference type="OrthoDB" id="2801422at2759"/>
<protein>
    <recommendedName>
        <fullName evidence="1">DUF6570 domain-containing protein</fullName>
    </recommendedName>
</protein>
<dbReference type="Pfam" id="PF20209">
    <property type="entry name" value="DUF6570"/>
    <property type="match status" value="1"/>
</dbReference>
<feature type="non-terminal residue" evidence="2">
    <location>
        <position position="196"/>
    </location>
</feature>
<dbReference type="Proteomes" id="UP000256964">
    <property type="component" value="Unassembled WGS sequence"/>
</dbReference>
<keyword evidence="3" id="KW-1185">Reference proteome</keyword>
<feature type="domain" description="DUF6570" evidence="1">
    <location>
        <begin position="40"/>
        <end position="185"/>
    </location>
</feature>
<gene>
    <name evidence="2" type="ORF">OH76DRAFT_1366321</name>
</gene>
<dbReference type="EMBL" id="KZ857559">
    <property type="protein sequence ID" value="RDX40380.1"/>
    <property type="molecule type" value="Genomic_DNA"/>
</dbReference>
<accession>A0A371CJD7</accession>
<dbReference type="AlphaFoldDB" id="A0A371CJD7"/>
<evidence type="ECO:0000259" key="1">
    <source>
        <dbReference type="Pfam" id="PF20209"/>
    </source>
</evidence>